<feature type="transmembrane region" description="Helical" evidence="5">
    <location>
        <begin position="111"/>
        <end position="132"/>
    </location>
</feature>
<accession>E3GZ73</accession>
<dbReference type="CDD" id="cd13128">
    <property type="entry name" value="MATE_Wzx_like"/>
    <property type="match status" value="1"/>
</dbReference>
<feature type="transmembrane region" description="Helical" evidence="5">
    <location>
        <begin position="170"/>
        <end position="190"/>
    </location>
</feature>
<keyword evidence="2 5" id="KW-0812">Transmembrane</keyword>
<dbReference type="PANTHER" id="PTHR43424:SF1">
    <property type="entry name" value="LOCUS PUTATIVE PROTEIN 1-RELATED"/>
    <property type="match status" value="1"/>
</dbReference>
<proteinExistence type="predicted"/>
<reference evidence="6 7" key="1">
    <citation type="journal article" date="2010" name="Stand. Genomic Sci.">
        <title>Complete genome sequence of Methanothermus fervidus type strain (V24S).</title>
        <authorList>
            <person name="Anderson I."/>
            <person name="Djao O.D."/>
            <person name="Misra M."/>
            <person name="Chertkov O."/>
            <person name="Nolan M."/>
            <person name="Lucas S."/>
            <person name="Lapidus A."/>
            <person name="Del Rio T.G."/>
            <person name="Tice H."/>
            <person name="Cheng J.F."/>
            <person name="Tapia R."/>
            <person name="Han C."/>
            <person name="Goodwin L."/>
            <person name="Pitluck S."/>
            <person name="Liolios K."/>
            <person name="Ivanova N."/>
            <person name="Mavromatis K."/>
            <person name="Mikhailova N."/>
            <person name="Pati A."/>
            <person name="Brambilla E."/>
            <person name="Chen A."/>
            <person name="Palaniappan K."/>
            <person name="Land M."/>
            <person name="Hauser L."/>
            <person name="Chang Y.J."/>
            <person name="Jeffries C.D."/>
            <person name="Sikorski J."/>
            <person name="Spring S."/>
            <person name="Rohde M."/>
            <person name="Eichinger K."/>
            <person name="Huber H."/>
            <person name="Wirth R."/>
            <person name="Goker M."/>
            <person name="Detter J.C."/>
            <person name="Woyke T."/>
            <person name="Bristow J."/>
            <person name="Eisen J.A."/>
            <person name="Markowitz V."/>
            <person name="Hugenholtz P."/>
            <person name="Klenk H.P."/>
            <person name="Kyrpides N.C."/>
        </authorList>
    </citation>
    <scope>NUCLEOTIDE SEQUENCE [LARGE SCALE GENOMIC DNA]</scope>
    <source>
        <strain evidence="7">ATCC 43054 / DSM 2088 / JCM 10308 / V24 S</strain>
    </source>
</reference>
<feature type="transmembrane region" description="Helical" evidence="5">
    <location>
        <begin position="144"/>
        <end position="164"/>
    </location>
</feature>
<feature type="transmembrane region" description="Helical" evidence="5">
    <location>
        <begin position="439"/>
        <end position="460"/>
    </location>
</feature>
<feature type="transmembrane region" description="Helical" evidence="5">
    <location>
        <begin position="415"/>
        <end position="433"/>
    </location>
</feature>
<dbReference type="KEGG" id="mfv:Mfer_0806"/>
<comment type="subcellular location">
    <subcellularLocation>
        <location evidence="1">Membrane</location>
        <topology evidence="1">Multi-pass membrane protein</topology>
    </subcellularLocation>
</comment>
<dbReference type="OrthoDB" id="19148at2157"/>
<keyword evidence="4 5" id="KW-0472">Membrane</keyword>
<dbReference type="InterPro" id="IPR002797">
    <property type="entry name" value="Polysacc_synth"/>
</dbReference>
<evidence type="ECO:0000256" key="5">
    <source>
        <dbReference type="SAM" id="Phobius"/>
    </source>
</evidence>
<feature type="transmembrane region" description="Helical" evidence="5">
    <location>
        <begin position="361"/>
        <end position="377"/>
    </location>
</feature>
<dbReference type="InterPro" id="IPR052556">
    <property type="entry name" value="PolySynth_Transporter"/>
</dbReference>
<feature type="transmembrane region" description="Helical" evidence="5">
    <location>
        <begin position="211"/>
        <end position="231"/>
    </location>
</feature>
<feature type="transmembrane region" description="Helical" evidence="5">
    <location>
        <begin position="294"/>
        <end position="319"/>
    </location>
</feature>
<organism evidence="6 7">
    <name type="scientific">Methanothermus fervidus (strain ATCC 43054 / DSM 2088 / JCM 10308 / V24 S)</name>
    <dbReference type="NCBI Taxonomy" id="523846"/>
    <lineage>
        <taxon>Archaea</taxon>
        <taxon>Methanobacteriati</taxon>
        <taxon>Methanobacteriota</taxon>
        <taxon>Methanomada group</taxon>
        <taxon>Methanobacteria</taxon>
        <taxon>Methanobacteriales</taxon>
        <taxon>Methanothermaceae</taxon>
        <taxon>Methanothermus</taxon>
    </lineage>
</organism>
<evidence type="ECO:0000256" key="3">
    <source>
        <dbReference type="ARBA" id="ARBA00022989"/>
    </source>
</evidence>
<dbReference type="Pfam" id="PF01943">
    <property type="entry name" value="Polysacc_synt"/>
    <property type="match status" value="1"/>
</dbReference>
<keyword evidence="7" id="KW-1185">Reference proteome</keyword>
<dbReference type="STRING" id="523846.Mfer_0806"/>
<dbReference type="PANTHER" id="PTHR43424">
    <property type="entry name" value="LOCUS PUTATIVE PROTEIN 1-RELATED"/>
    <property type="match status" value="1"/>
</dbReference>
<feature type="transmembrane region" description="Helical" evidence="5">
    <location>
        <begin position="251"/>
        <end position="273"/>
    </location>
</feature>
<keyword evidence="3 5" id="KW-1133">Transmembrane helix</keyword>
<evidence type="ECO:0000313" key="7">
    <source>
        <dbReference type="Proteomes" id="UP000002315"/>
    </source>
</evidence>
<evidence type="ECO:0000256" key="1">
    <source>
        <dbReference type="ARBA" id="ARBA00004141"/>
    </source>
</evidence>
<protein>
    <submittedName>
        <fullName evidence="6">Polysaccharide biosynthesis protein</fullName>
    </submittedName>
</protein>
<dbReference type="AlphaFoldDB" id="E3GZ73"/>
<gene>
    <name evidence="6" type="ordered locus">Mfer_0806</name>
</gene>
<dbReference type="GO" id="GO:0016020">
    <property type="term" value="C:membrane"/>
    <property type="evidence" value="ECO:0007669"/>
    <property type="project" value="UniProtKB-SubCell"/>
</dbReference>
<feature type="transmembrane region" description="Helical" evidence="5">
    <location>
        <begin position="43"/>
        <end position="66"/>
    </location>
</feature>
<sequence length="479" mass="53919">MSKVRTVVKNTFVLLLASIFTNIAGFIWTVAMARYLGAGGFGIISASLAITSIFGIFADLGLSIYLTREIARKREKSLNLFRNVISLKTIFSIITFTFLLVIIFIRKYPVYGKIVTILIGIYVILQSFNNVFYGVFQGFEKMEYQTISTILNNSLLLIFILGVIYLKLGIIEIGMAYTLSAFISLLYSYLICNSKFLKVGIAVNSDLWKKILPEALPFGITGIFTNIYFWIDSAMLSFMKNDVVVGLYNAPYKIMQALLFIYSTYMIALFPVMSKFYIQSSERLTLTYQKSLKYMLLISMPIAVFTTILAKEITLLVYGPQYLPAVPAFQILIWTIVFIFTNGIFANLLNSSNRQVTVTKTTGIAAAFNVVVNLILIPKMSYIGASITTVATELLITIMFIYCVNKTKYKLKFSMINTVLKILCLNIVLAIILMTPIYLILKIILGVVAYFIGIIAVRVLDEIDWLIIKMALGIKSDQK</sequence>
<evidence type="ECO:0000256" key="2">
    <source>
        <dbReference type="ARBA" id="ARBA00022692"/>
    </source>
</evidence>
<feature type="transmembrane region" description="Helical" evidence="5">
    <location>
        <begin position="331"/>
        <end position="349"/>
    </location>
</feature>
<feature type="transmembrane region" description="Helical" evidence="5">
    <location>
        <begin position="383"/>
        <end position="403"/>
    </location>
</feature>
<evidence type="ECO:0000313" key="6">
    <source>
        <dbReference type="EMBL" id="ADP77605.1"/>
    </source>
</evidence>
<dbReference type="EMBL" id="CP002278">
    <property type="protein sequence ID" value="ADP77605.1"/>
    <property type="molecule type" value="Genomic_DNA"/>
</dbReference>
<feature type="transmembrane region" description="Helical" evidence="5">
    <location>
        <begin position="87"/>
        <end position="105"/>
    </location>
</feature>
<dbReference type="HOGENOM" id="CLU_022017_6_2_2"/>
<dbReference type="Proteomes" id="UP000002315">
    <property type="component" value="Chromosome"/>
</dbReference>
<feature type="transmembrane region" description="Helical" evidence="5">
    <location>
        <begin position="12"/>
        <end position="31"/>
    </location>
</feature>
<evidence type="ECO:0000256" key="4">
    <source>
        <dbReference type="ARBA" id="ARBA00023136"/>
    </source>
</evidence>
<name>E3GZ73_METFV</name>